<protein>
    <submittedName>
        <fullName evidence="2">Uncharacterized protein</fullName>
    </submittedName>
</protein>
<gene>
    <name evidence="2" type="ORF">DPMN_063665</name>
</gene>
<reference evidence="2" key="2">
    <citation type="submission" date="2020-11" db="EMBL/GenBank/DDBJ databases">
        <authorList>
            <person name="McCartney M.A."/>
            <person name="Auch B."/>
            <person name="Kono T."/>
            <person name="Mallez S."/>
            <person name="Becker A."/>
            <person name="Gohl D.M."/>
            <person name="Silverstein K.A.T."/>
            <person name="Koren S."/>
            <person name="Bechman K.B."/>
            <person name="Herman A."/>
            <person name="Abrahante J.E."/>
            <person name="Garbe J."/>
        </authorList>
    </citation>
    <scope>NUCLEOTIDE SEQUENCE</scope>
    <source>
        <strain evidence="2">Duluth1</strain>
        <tissue evidence="2">Whole animal</tissue>
    </source>
</reference>
<reference evidence="2" key="1">
    <citation type="journal article" date="2019" name="bioRxiv">
        <title>The Genome of the Zebra Mussel, Dreissena polymorpha: A Resource for Invasive Species Research.</title>
        <authorList>
            <person name="McCartney M.A."/>
            <person name="Auch B."/>
            <person name="Kono T."/>
            <person name="Mallez S."/>
            <person name="Zhang Y."/>
            <person name="Obille A."/>
            <person name="Becker A."/>
            <person name="Abrahante J.E."/>
            <person name="Garbe J."/>
            <person name="Badalamenti J.P."/>
            <person name="Herman A."/>
            <person name="Mangelson H."/>
            <person name="Liachko I."/>
            <person name="Sullivan S."/>
            <person name="Sone E.D."/>
            <person name="Koren S."/>
            <person name="Silverstein K.A.T."/>
            <person name="Beckman K.B."/>
            <person name="Gohl D.M."/>
        </authorList>
    </citation>
    <scope>NUCLEOTIDE SEQUENCE</scope>
    <source>
        <strain evidence="2">Duluth1</strain>
        <tissue evidence="2">Whole animal</tissue>
    </source>
</reference>
<sequence length="112" mass="12289">MSGQIVSYRDAGTKGPKVGLFRRDRDVWHCGNRILKAFANCLDPDETPQNVASHQDQNYELLQSVQANQQSAQANQESAQANQESAQANQESAQANQESAQANQESAQANQE</sequence>
<comment type="caution">
    <text evidence="2">The sequence shown here is derived from an EMBL/GenBank/DDBJ whole genome shotgun (WGS) entry which is preliminary data.</text>
</comment>
<organism evidence="2 3">
    <name type="scientific">Dreissena polymorpha</name>
    <name type="common">Zebra mussel</name>
    <name type="synonym">Mytilus polymorpha</name>
    <dbReference type="NCBI Taxonomy" id="45954"/>
    <lineage>
        <taxon>Eukaryota</taxon>
        <taxon>Metazoa</taxon>
        <taxon>Spiralia</taxon>
        <taxon>Lophotrochozoa</taxon>
        <taxon>Mollusca</taxon>
        <taxon>Bivalvia</taxon>
        <taxon>Autobranchia</taxon>
        <taxon>Heteroconchia</taxon>
        <taxon>Euheterodonta</taxon>
        <taxon>Imparidentia</taxon>
        <taxon>Neoheterodontei</taxon>
        <taxon>Myida</taxon>
        <taxon>Dreissenoidea</taxon>
        <taxon>Dreissenidae</taxon>
        <taxon>Dreissena</taxon>
    </lineage>
</organism>
<dbReference type="AlphaFoldDB" id="A0A9D4CAY2"/>
<dbReference type="EMBL" id="JAIWYP010000013">
    <property type="protein sequence ID" value="KAH3720761.1"/>
    <property type="molecule type" value="Genomic_DNA"/>
</dbReference>
<name>A0A9D4CAY2_DREPO</name>
<keyword evidence="3" id="KW-1185">Reference proteome</keyword>
<dbReference type="Proteomes" id="UP000828390">
    <property type="component" value="Unassembled WGS sequence"/>
</dbReference>
<proteinExistence type="predicted"/>
<evidence type="ECO:0000313" key="2">
    <source>
        <dbReference type="EMBL" id="KAH3720761.1"/>
    </source>
</evidence>
<evidence type="ECO:0000256" key="1">
    <source>
        <dbReference type="SAM" id="MobiDB-lite"/>
    </source>
</evidence>
<accession>A0A9D4CAY2</accession>
<evidence type="ECO:0000313" key="3">
    <source>
        <dbReference type="Proteomes" id="UP000828390"/>
    </source>
</evidence>
<feature type="region of interest" description="Disordered" evidence="1">
    <location>
        <begin position="66"/>
        <end position="112"/>
    </location>
</feature>